<keyword evidence="4" id="KW-1185">Reference proteome</keyword>
<dbReference type="Proteomes" id="UP000518266">
    <property type="component" value="Unassembled WGS sequence"/>
</dbReference>
<comment type="caution">
    <text evidence="3">The sequence shown here is derived from an EMBL/GenBank/DDBJ whole genome shotgun (WGS) entry which is preliminary data.</text>
</comment>
<evidence type="ECO:0000256" key="1">
    <source>
        <dbReference type="SAM" id="MobiDB-lite"/>
    </source>
</evidence>
<keyword evidence="2" id="KW-1133">Transmembrane helix</keyword>
<sequence>MDSQGEVEEGTLSVGEDSEQGFQHEGERAGQQGPEGGGQGSARGGQCPLGGGDNCPDGLAEVAGPQDDGGDIQAQFDAAAVDLGVAAAQRGQGCLCAKLNRNSRSKRPGLLSAGSIESSLFVAPMTTISPRLSKPSIKAKSVDTIELDRRNEHVIPSVIVLPCFFCFIPFIIFILCILLFFLTLVEQQALIEVFELALLHSAAPLQLHMSIHVRVIPHSTLLIPLTLWALVCGDGEVSLELGSEAVCRRVRLEGGAKRGLLGLLTSLLGSFYGKHRGLKEMDTVGDEKDENW</sequence>
<dbReference type="AlphaFoldDB" id="A0A7J5YKX4"/>
<feature type="region of interest" description="Disordered" evidence="1">
    <location>
        <begin position="1"/>
        <end position="71"/>
    </location>
</feature>
<evidence type="ECO:0000313" key="3">
    <source>
        <dbReference type="EMBL" id="KAF3849631.1"/>
    </source>
</evidence>
<evidence type="ECO:0000313" key="4">
    <source>
        <dbReference type="Proteomes" id="UP000518266"/>
    </source>
</evidence>
<dbReference type="EMBL" id="JAAKFY010000011">
    <property type="protein sequence ID" value="KAF3849631.1"/>
    <property type="molecule type" value="Genomic_DNA"/>
</dbReference>
<protein>
    <submittedName>
        <fullName evidence="3">Uncharacterized protein</fullName>
    </submittedName>
</protein>
<proteinExistence type="predicted"/>
<gene>
    <name evidence="3" type="ORF">F7725_019350</name>
</gene>
<evidence type="ECO:0000256" key="2">
    <source>
        <dbReference type="SAM" id="Phobius"/>
    </source>
</evidence>
<reference evidence="3 4" key="1">
    <citation type="submission" date="2020-03" db="EMBL/GenBank/DDBJ databases">
        <title>Dissostichus mawsoni Genome sequencing and assembly.</title>
        <authorList>
            <person name="Park H."/>
        </authorList>
    </citation>
    <scope>NUCLEOTIDE SEQUENCE [LARGE SCALE GENOMIC DNA]</scope>
    <source>
        <strain evidence="3">DM0001</strain>
        <tissue evidence="3">Muscle</tissue>
    </source>
</reference>
<organism evidence="3 4">
    <name type="scientific">Dissostichus mawsoni</name>
    <name type="common">Antarctic cod</name>
    <dbReference type="NCBI Taxonomy" id="36200"/>
    <lineage>
        <taxon>Eukaryota</taxon>
        <taxon>Metazoa</taxon>
        <taxon>Chordata</taxon>
        <taxon>Craniata</taxon>
        <taxon>Vertebrata</taxon>
        <taxon>Euteleostomi</taxon>
        <taxon>Actinopterygii</taxon>
        <taxon>Neopterygii</taxon>
        <taxon>Teleostei</taxon>
        <taxon>Neoteleostei</taxon>
        <taxon>Acanthomorphata</taxon>
        <taxon>Eupercaria</taxon>
        <taxon>Perciformes</taxon>
        <taxon>Notothenioidei</taxon>
        <taxon>Nototheniidae</taxon>
        <taxon>Dissostichus</taxon>
    </lineage>
</organism>
<keyword evidence="2" id="KW-0812">Transmembrane</keyword>
<name>A0A7J5YKX4_DISMA</name>
<keyword evidence="2" id="KW-0472">Membrane</keyword>
<feature type="transmembrane region" description="Helical" evidence="2">
    <location>
        <begin position="158"/>
        <end position="182"/>
    </location>
</feature>
<dbReference type="OrthoDB" id="10625513at2759"/>
<accession>A0A7J5YKX4</accession>
<feature type="compositionally biased region" description="Gly residues" evidence="1">
    <location>
        <begin position="33"/>
        <end position="53"/>
    </location>
</feature>